<reference evidence="5" key="1">
    <citation type="submission" date="2016-10" db="EMBL/GenBank/DDBJ databases">
        <authorList>
            <person name="Varghese N."/>
            <person name="Submissions S."/>
        </authorList>
    </citation>
    <scope>NUCLEOTIDE SEQUENCE [LARGE SCALE GENOMIC DNA]</scope>
    <source>
        <strain evidence="5">AAP</strain>
    </source>
</reference>
<gene>
    <name evidence="4" type="ORF">SAMN05192555_10851</name>
</gene>
<proteinExistence type="predicted"/>
<feature type="domain" description="FAD/NAD(P)-binding" evidence="3">
    <location>
        <begin position="4"/>
        <end position="283"/>
    </location>
</feature>
<protein>
    <submittedName>
        <fullName evidence="4">Thioredoxin reductase</fullName>
    </submittedName>
</protein>
<keyword evidence="1" id="KW-0285">Flavoprotein</keyword>
<evidence type="ECO:0000256" key="1">
    <source>
        <dbReference type="ARBA" id="ARBA00022630"/>
    </source>
</evidence>
<dbReference type="Gene3D" id="3.50.50.60">
    <property type="entry name" value="FAD/NAD(P)-binding domain"/>
    <property type="match status" value="2"/>
</dbReference>
<dbReference type="EMBL" id="FNGH01000008">
    <property type="protein sequence ID" value="SDL96113.1"/>
    <property type="molecule type" value="Genomic_DNA"/>
</dbReference>
<accession>A0A1G9PC42</accession>
<dbReference type="GO" id="GO:0016491">
    <property type="term" value="F:oxidoreductase activity"/>
    <property type="evidence" value="ECO:0007669"/>
    <property type="project" value="UniProtKB-KW"/>
</dbReference>
<keyword evidence="5" id="KW-1185">Reference proteome</keyword>
<dbReference type="Proteomes" id="UP000199107">
    <property type="component" value="Unassembled WGS sequence"/>
</dbReference>
<dbReference type="PRINTS" id="PR00469">
    <property type="entry name" value="PNDRDTASEII"/>
</dbReference>
<dbReference type="STRING" id="48727.SAMN05192555_10851"/>
<dbReference type="InterPro" id="IPR023753">
    <property type="entry name" value="FAD/NAD-binding_dom"/>
</dbReference>
<evidence type="ECO:0000313" key="5">
    <source>
        <dbReference type="Proteomes" id="UP000199107"/>
    </source>
</evidence>
<evidence type="ECO:0000256" key="2">
    <source>
        <dbReference type="ARBA" id="ARBA00023002"/>
    </source>
</evidence>
<dbReference type="Pfam" id="PF07992">
    <property type="entry name" value="Pyr_redox_2"/>
    <property type="match status" value="1"/>
</dbReference>
<dbReference type="PRINTS" id="PR00368">
    <property type="entry name" value="FADPNR"/>
</dbReference>
<dbReference type="PANTHER" id="PTHR48105">
    <property type="entry name" value="THIOREDOXIN REDUCTASE 1-RELATED-RELATED"/>
    <property type="match status" value="1"/>
</dbReference>
<name>A0A1G9PC42_9GAMM</name>
<sequence length="299" mass="31625">MTFDAVIVGGSYAGMAAGLQLARARRRVLMVDAGEPRNRFASHSHGFLSQDGTPPAEIAADARGQLMEYLTVEWRSGRVTSVGGEADRFTIGLADGDTYQARRIILAAGVSDELPAIPGLAEQWGKRVFHCPYCHGYELGQTAIGVLASSDMAMHHALMLPDWGTTTLFLNAAFEPTAEQLAQLDARGTGIERGVVTRLQTGRGERVEVVLSDGRQVPLAGLFVAPRLHLSPLVEDVGCELEETPMGSVIKTDAMQATSIPGIFACGDIARAAGSVTFAVADGAMAGLSAHRSLMFGLS</sequence>
<dbReference type="AlphaFoldDB" id="A0A1G9PC42"/>
<keyword evidence="2" id="KW-0560">Oxidoreductase</keyword>
<evidence type="ECO:0000313" key="4">
    <source>
        <dbReference type="EMBL" id="SDL96113.1"/>
    </source>
</evidence>
<dbReference type="InterPro" id="IPR036188">
    <property type="entry name" value="FAD/NAD-bd_sf"/>
</dbReference>
<organism evidence="4 5">
    <name type="scientific">Franzmannia pantelleriensis</name>
    <dbReference type="NCBI Taxonomy" id="48727"/>
    <lineage>
        <taxon>Bacteria</taxon>
        <taxon>Pseudomonadati</taxon>
        <taxon>Pseudomonadota</taxon>
        <taxon>Gammaproteobacteria</taxon>
        <taxon>Oceanospirillales</taxon>
        <taxon>Halomonadaceae</taxon>
        <taxon>Franzmannia</taxon>
    </lineage>
</organism>
<dbReference type="OrthoDB" id="9786503at2"/>
<dbReference type="InterPro" id="IPR050097">
    <property type="entry name" value="Ferredoxin-NADP_redctase_2"/>
</dbReference>
<dbReference type="RefSeq" id="WP_089658632.1">
    <property type="nucleotide sequence ID" value="NZ_FNGH01000008.1"/>
</dbReference>
<evidence type="ECO:0000259" key="3">
    <source>
        <dbReference type="Pfam" id="PF07992"/>
    </source>
</evidence>
<dbReference type="SUPFAM" id="SSF51905">
    <property type="entry name" value="FAD/NAD(P)-binding domain"/>
    <property type="match status" value="1"/>
</dbReference>